<feature type="region of interest" description="Disordered" evidence="1">
    <location>
        <begin position="74"/>
        <end position="133"/>
    </location>
</feature>
<dbReference type="InterPro" id="IPR018392">
    <property type="entry name" value="LysM"/>
</dbReference>
<keyword evidence="2" id="KW-1133">Transmembrane helix</keyword>
<keyword evidence="2" id="KW-0812">Transmembrane</keyword>
<feature type="domain" description="LysM" evidence="3">
    <location>
        <begin position="197"/>
        <end position="240"/>
    </location>
</feature>
<feature type="transmembrane region" description="Helical" evidence="2">
    <location>
        <begin position="20"/>
        <end position="38"/>
    </location>
</feature>
<dbReference type="InterPro" id="IPR036779">
    <property type="entry name" value="LysM_dom_sf"/>
</dbReference>
<dbReference type="RefSeq" id="WP_345244746.1">
    <property type="nucleotide sequence ID" value="NZ_BAABHD010000030.1"/>
</dbReference>
<evidence type="ECO:0000313" key="4">
    <source>
        <dbReference type="EMBL" id="GAA4458435.1"/>
    </source>
</evidence>
<feature type="domain" description="LysM" evidence="3">
    <location>
        <begin position="148"/>
        <end position="192"/>
    </location>
</feature>
<organism evidence="4 5">
    <name type="scientific">Nibrella saemangeumensis</name>
    <dbReference type="NCBI Taxonomy" id="1084526"/>
    <lineage>
        <taxon>Bacteria</taxon>
        <taxon>Pseudomonadati</taxon>
        <taxon>Bacteroidota</taxon>
        <taxon>Cytophagia</taxon>
        <taxon>Cytophagales</taxon>
        <taxon>Spirosomataceae</taxon>
        <taxon>Nibrella</taxon>
    </lineage>
</organism>
<dbReference type="CDD" id="cd00118">
    <property type="entry name" value="LysM"/>
    <property type="match status" value="2"/>
</dbReference>
<dbReference type="PROSITE" id="PS51782">
    <property type="entry name" value="LYSM"/>
    <property type="match status" value="2"/>
</dbReference>
<evidence type="ECO:0000256" key="2">
    <source>
        <dbReference type="SAM" id="Phobius"/>
    </source>
</evidence>
<dbReference type="Pfam" id="PF01476">
    <property type="entry name" value="LysM"/>
    <property type="match status" value="2"/>
</dbReference>
<dbReference type="Gene3D" id="3.10.350.10">
    <property type="entry name" value="LysM domain"/>
    <property type="match status" value="2"/>
</dbReference>
<evidence type="ECO:0000313" key="5">
    <source>
        <dbReference type="Proteomes" id="UP001501175"/>
    </source>
</evidence>
<proteinExistence type="predicted"/>
<dbReference type="EMBL" id="BAABHD010000030">
    <property type="protein sequence ID" value="GAA4458435.1"/>
    <property type="molecule type" value="Genomic_DNA"/>
</dbReference>
<dbReference type="SUPFAM" id="SSF54106">
    <property type="entry name" value="LysM domain"/>
    <property type="match status" value="2"/>
</dbReference>
<sequence length="246" mass="26118">MHTEQSRGNSRPTGTSNLPAITLAVLVLMILALLYIGYEYIRDDTGGSEALTNVQIDTTGQQPIAMQTEPELLAPEEVSSASADPAPVDLSQETPPAEAVTPTDEKKEVKPAPTASTEAAKPVGEKPKEEEKPAVVKPVTVKAGGTSYSHTVAAGETLFGVATRYSMSVNTLKAMNPGVSESDVKAGITKLNVKVKAVHTVGPGDVLRVVAQKYGVTVNQLMKANKKDRNFAQRGEKLIIPFPDKQ</sequence>
<keyword evidence="2" id="KW-0472">Membrane</keyword>
<dbReference type="Proteomes" id="UP001501175">
    <property type="component" value="Unassembled WGS sequence"/>
</dbReference>
<dbReference type="SMART" id="SM00257">
    <property type="entry name" value="LysM"/>
    <property type="match status" value="2"/>
</dbReference>
<evidence type="ECO:0000256" key="1">
    <source>
        <dbReference type="SAM" id="MobiDB-lite"/>
    </source>
</evidence>
<feature type="compositionally biased region" description="Basic and acidic residues" evidence="1">
    <location>
        <begin position="123"/>
        <end position="133"/>
    </location>
</feature>
<keyword evidence="5" id="KW-1185">Reference proteome</keyword>
<dbReference type="PANTHER" id="PTHR33734:SF22">
    <property type="entry name" value="MEMBRANE-BOUND LYTIC MUREIN TRANSGLYCOSYLASE D"/>
    <property type="match status" value="1"/>
</dbReference>
<comment type="caution">
    <text evidence="4">The sequence shown here is derived from an EMBL/GenBank/DDBJ whole genome shotgun (WGS) entry which is preliminary data.</text>
</comment>
<protein>
    <recommendedName>
        <fullName evidence="3">LysM domain-containing protein</fullName>
    </recommendedName>
</protein>
<evidence type="ECO:0000259" key="3">
    <source>
        <dbReference type="PROSITE" id="PS51782"/>
    </source>
</evidence>
<accession>A0ABP8N1B8</accession>
<reference evidence="5" key="1">
    <citation type="journal article" date="2019" name="Int. J. Syst. Evol. Microbiol.">
        <title>The Global Catalogue of Microorganisms (GCM) 10K type strain sequencing project: providing services to taxonomists for standard genome sequencing and annotation.</title>
        <authorList>
            <consortium name="The Broad Institute Genomics Platform"/>
            <consortium name="The Broad Institute Genome Sequencing Center for Infectious Disease"/>
            <person name="Wu L."/>
            <person name="Ma J."/>
        </authorList>
    </citation>
    <scope>NUCLEOTIDE SEQUENCE [LARGE SCALE GENOMIC DNA]</scope>
    <source>
        <strain evidence="5">JCM 17927</strain>
    </source>
</reference>
<dbReference type="PANTHER" id="PTHR33734">
    <property type="entry name" value="LYSM DOMAIN-CONTAINING GPI-ANCHORED PROTEIN 2"/>
    <property type="match status" value="1"/>
</dbReference>
<gene>
    <name evidence="4" type="ORF">GCM10023189_30690</name>
</gene>
<name>A0ABP8N1B8_9BACT</name>